<dbReference type="InterPro" id="IPR036396">
    <property type="entry name" value="Cyt_P450_sf"/>
</dbReference>
<keyword evidence="6" id="KW-0408">Iron</keyword>
<dbReference type="Gene3D" id="1.10.630.10">
    <property type="entry name" value="Cytochrome P450"/>
    <property type="match status" value="1"/>
</dbReference>
<organism evidence="8 9">
    <name type="scientific">Mycobacterium lentiflavum</name>
    <dbReference type="NCBI Taxonomy" id="141349"/>
    <lineage>
        <taxon>Bacteria</taxon>
        <taxon>Bacillati</taxon>
        <taxon>Actinomycetota</taxon>
        <taxon>Actinomycetes</taxon>
        <taxon>Mycobacteriales</taxon>
        <taxon>Mycobacteriaceae</taxon>
        <taxon>Mycobacterium</taxon>
        <taxon>Mycobacterium simiae complex</taxon>
    </lineage>
</organism>
<dbReference type="InterPro" id="IPR002397">
    <property type="entry name" value="Cyt_P450_B"/>
</dbReference>
<dbReference type="EMBL" id="CTEE01000001">
    <property type="protein sequence ID" value="CQD09091.1"/>
    <property type="molecule type" value="Genomic_DNA"/>
</dbReference>
<evidence type="ECO:0000256" key="1">
    <source>
        <dbReference type="ARBA" id="ARBA00001971"/>
    </source>
</evidence>
<dbReference type="Pfam" id="PF00067">
    <property type="entry name" value="p450"/>
    <property type="match status" value="1"/>
</dbReference>
<keyword evidence="4" id="KW-0479">Metal-binding</keyword>
<dbReference type="PANTHER" id="PTHR46696:SF4">
    <property type="entry name" value="BIOTIN BIOSYNTHESIS CYTOCHROME P450"/>
    <property type="match status" value="1"/>
</dbReference>
<dbReference type="PANTHER" id="PTHR46696">
    <property type="entry name" value="P450, PUTATIVE (EUROFUNG)-RELATED"/>
    <property type="match status" value="1"/>
</dbReference>
<dbReference type="PRINTS" id="PR00359">
    <property type="entry name" value="BP450"/>
</dbReference>
<keyword evidence="7" id="KW-0503">Monooxygenase</keyword>
<evidence type="ECO:0000256" key="7">
    <source>
        <dbReference type="ARBA" id="ARBA00023033"/>
    </source>
</evidence>
<dbReference type="InterPro" id="IPR001128">
    <property type="entry name" value="Cyt_P450"/>
</dbReference>
<dbReference type="SUPFAM" id="SSF48264">
    <property type="entry name" value="Cytochrome P450"/>
    <property type="match status" value="1"/>
</dbReference>
<evidence type="ECO:0000256" key="3">
    <source>
        <dbReference type="ARBA" id="ARBA00022617"/>
    </source>
</evidence>
<dbReference type="STRING" id="141349.BN1232_01651"/>
<evidence type="ECO:0000313" key="8">
    <source>
        <dbReference type="EMBL" id="CQD09091.1"/>
    </source>
</evidence>
<protein>
    <submittedName>
        <fullName evidence="8">Cytochrome P450</fullName>
    </submittedName>
</protein>
<dbReference type="Proteomes" id="UP000199251">
    <property type="component" value="Unassembled WGS sequence"/>
</dbReference>
<evidence type="ECO:0000256" key="2">
    <source>
        <dbReference type="ARBA" id="ARBA00010617"/>
    </source>
</evidence>
<evidence type="ECO:0000256" key="5">
    <source>
        <dbReference type="ARBA" id="ARBA00023002"/>
    </source>
</evidence>
<evidence type="ECO:0000256" key="6">
    <source>
        <dbReference type="ARBA" id="ARBA00023004"/>
    </source>
</evidence>
<dbReference type="RefSeq" id="WP_090600917.1">
    <property type="nucleotide sequence ID" value="NZ_CTEE01000001.1"/>
</dbReference>
<dbReference type="GO" id="GO:0036199">
    <property type="term" value="F:cholest-4-en-3-one 26-monooxygenase activity"/>
    <property type="evidence" value="ECO:0007669"/>
    <property type="project" value="TreeGrafter"/>
</dbReference>
<dbReference type="GO" id="GO:0005506">
    <property type="term" value="F:iron ion binding"/>
    <property type="evidence" value="ECO:0007669"/>
    <property type="project" value="InterPro"/>
</dbReference>
<dbReference type="GO" id="GO:0008395">
    <property type="term" value="F:steroid hydroxylase activity"/>
    <property type="evidence" value="ECO:0007669"/>
    <property type="project" value="TreeGrafter"/>
</dbReference>
<accession>A0A0E4GWK7</accession>
<reference evidence="8 9" key="1">
    <citation type="submission" date="2015-03" db="EMBL/GenBank/DDBJ databases">
        <authorList>
            <person name="Urmite Genomes"/>
        </authorList>
    </citation>
    <scope>NUCLEOTIDE SEQUENCE [LARGE SCALE GENOMIC DNA]</scope>
    <source>
        <strain evidence="8 9">CSUR P1491</strain>
    </source>
</reference>
<dbReference type="FunFam" id="1.10.630.10:FF:000018">
    <property type="entry name" value="Cytochrome P450 monooxygenase"/>
    <property type="match status" value="1"/>
</dbReference>
<keyword evidence="5" id="KW-0560">Oxidoreductase</keyword>
<name>A0A0E4GWK7_MYCLN</name>
<dbReference type="GO" id="GO:0020037">
    <property type="term" value="F:heme binding"/>
    <property type="evidence" value="ECO:0007669"/>
    <property type="project" value="InterPro"/>
</dbReference>
<comment type="similarity">
    <text evidence="2">Belongs to the cytochrome P450 family.</text>
</comment>
<proteinExistence type="inferred from homology"/>
<dbReference type="GO" id="GO:0006707">
    <property type="term" value="P:cholesterol catabolic process"/>
    <property type="evidence" value="ECO:0007669"/>
    <property type="project" value="TreeGrafter"/>
</dbReference>
<sequence>MTTVEVSPAGLDSINLLAQTWGQGAPYDQFKLLRELAPVFWHDEPGGGPGNRPPGPGFWAITKHADIKALSHDFLTFSTERGGVLIPDMSETEIEAMRQTILGMDPPKHTRYRKLISRGFTPRMIRKLMEDIECRAARVVDEVCGRGECEFVEDIAAKVPVQMICEMMGLDPSLWDRFIELSDGCVGSVDDPDYTGGRDGPVMASAEIYLLANDAAADRRKKPRDDLMTNLVQAEIDGERLTDMELNLFFLTLVVAGNETTRNIINHSMLALIQRPETAQLLRDDPSLWDCATEEMLRWGHPIHNLRRTATRDMEVRGTQIHEGQKVVLYYASGNFDEEVFEHPEQFDLRRNPNDHLTFGGGGTHFCLGANLARAETKAMMRQLVERLPDMQLAGPVERLHSDFVHGIKKMPVTFTPNKSAWQDRA</sequence>
<dbReference type="CDD" id="cd11033">
    <property type="entry name" value="CYP142-like"/>
    <property type="match status" value="1"/>
</dbReference>
<keyword evidence="3" id="KW-0349">Heme</keyword>
<dbReference type="AlphaFoldDB" id="A0A0E4GWK7"/>
<evidence type="ECO:0000313" key="9">
    <source>
        <dbReference type="Proteomes" id="UP000199251"/>
    </source>
</evidence>
<evidence type="ECO:0000256" key="4">
    <source>
        <dbReference type="ARBA" id="ARBA00022723"/>
    </source>
</evidence>
<gene>
    <name evidence="8" type="ORF">BN1232_01651</name>
</gene>
<comment type="cofactor">
    <cofactor evidence="1">
        <name>heme</name>
        <dbReference type="ChEBI" id="CHEBI:30413"/>
    </cofactor>
</comment>
<dbReference type="OrthoDB" id="5241086at2"/>